<reference evidence="1 2" key="1">
    <citation type="submission" date="2010-08" db="EMBL/GenBank/DDBJ databases">
        <authorList>
            <person name="Weinstock G."/>
            <person name="Sodergren E."/>
            <person name="Clifton S."/>
            <person name="Fulton L."/>
            <person name="Fulton B."/>
            <person name="Courtney L."/>
            <person name="Fronick C."/>
            <person name="Harrison M."/>
            <person name="Strong C."/>
            <person name="Farmer C."/>
            <person name="Delahaunty K."/>
            <person name="Markovic C."/>
            <person name="Hall O."/>
            <person name="Minx P."/>
            <person name="Tomlinson C."/>
            <person name="Mitreva M."/>
            <person name="Hou S."/>
            <person name="Chen J."/>
            <person name="Wollam A."/>
            <person name="Pepin K.H."/>
            <person name="Johnson M."/>
            <person name="Bhonagiri V."/>
            <person name="Zhang X."/>
            <person name="Suruliraj S."/>
            <person name="Warren W."/>
            <person name="Chinwalla A."/>
            <person name="Mardis E.R."/>
            <person name="Wilson R.K."/>
        </authorList>
    </citation>
    <scope>NUCLEOTIDE SEQUENCE [LARGE SCALE GENOMIC DNA]</scope>
    <source>
        <strain evidence="1 2">KLE1255</strain>
    </source>
</reference>
<proteinExistence type="predicted"/>
<accession>E2ZEJ0</accession>
<dbReference type="HOGENOM" id="CLU_3061712_0_0_9"/>
<protein>
    <submittedName>
        <fullName evidence="1">Uncharacterized protein</fullName>
    </submittedName>
</protein>
<comment type="caution">
    <text evidence="1">The sequence shown here is derived from an EMBL/GenBank/DDBJ whole genome shotgun (WGS) entry which is preliminary data.</text>
</comment>
<evidence type="ECO:0000313" key="1">
    <source>
        <dbReference type="EMBL" id="EFQ08403.1"/>
    </source>
</evidence>
<sequence>MRGTLPHTLLFCSIAHLFAKKKCGVGRQVRPLRPTIKMASADALAIFSRIIIS</sequence>
<dbReference type="Proteomes" id="UP000006028">
    <property type="component" value="Unassembled WGS sequence"/>
</dbReference>
<evidence type="ECO:0000313" key="2">
    <source>
        <dbReference type="Proteomes" id="UP000006028"/>
    </source>
</evidence>
<name>E2ZEJ0_9FIRM</name>
<organism evidence="1 2">
    <name type="scientific">Faecalibacterium cf. prausnitzii KLE1255</name>
    <dbReference type="NCBI Taxonomy" id="748224"/>
    <lineage>
        <taxon>Bacteria</taxon>
        <taxon>Bacillati</taxon>
        <taxon>Bacillota</taxon>
        <taxon>Clostridia</taxon>
        <taxon>Eubacteriales</taxon>
        <taxon>Oscillospiraceae</taxon>
        <taxon>Faecalibacterium</taxon>
    </lineage>
</organism>
<gene>
    <name evidence="1" type="ORF">HMPREF9436_00065</name>
</gene>
<dbReference type="BioCyc" id="FCF748224-HMP:GTSS-3117-MONOMER"/>
<dbReference type="AlphaFoldDB" id="E2ZEJ0"/>
<dbReference type="EMBL" id="AECU01000010">
    <property type="protein sequence ID" value="EFQ08403.1"/>
    <property type="molecule type" value="Genomic_DNA"/>
</dbReference>